<evidence type="ECO:0000313" key="10">
    <source>
        <dbReference type="EMBL" id="MFC3997237.1"/>
    </source>
</evidence>
<organism evidence="10 11">
    <name type="scientific">Nocardiopsis sediminis</name>
    <dbReference type="NCBI Taxonomy" id="1778267"/>
    <lineage>
        <taxon>Bacteria</taxon>
        <taxon>Bacillati</taxon>
        <taxon>Actinomycetota</taxon>
        <taxon>Actinomycetes</taxon>
        <taxon>Streptosporangiales</taxon>
        <taxon>Nocardiopsidaceae</taxon>
        <taxon>Nocardiopsis</taxon>
    </lineage>
</organism>
<feature type="transmembrane region" description="Helical" evidence="9">
    <location>
        <begin position="113"/>
        <end position="135"/>
    </location>
</feature>
<keyword evidence="11" id="KW-1185">Reference proteome</keyword>
<comment type="similarity">
    <text evidence="8">Belongs to the TsuA/YedE (TC 9.B.102) family.</text>
</comment>
<accession>A0ABV8FM87</accession>
<feature type="transmembrane region" description="Helical" evidence="9">
    <location>
        <begin position="401"/>
        <end position="420"/>
    </location>
</feature>
<evidence type="ECO:0000256" key="9">
    <source>
        <dbReference type="SAM" id="Phobius"/>
    </source>
</evidence>
<evidence type="ECO:0000313" key="11">
    <source>
        <dbReference type="Proteomes" id="UP001595847"/>
    </source>
</evidence>
<keyword evidence="6 9" id="KW-1133">Transmembrane helix</keyword>
<keyword evidence="5 9" id="KW-0812">Transmembrane</keyword>
<keyword evidence="3" id="KW-1003">Cell membrane</keyword>
<feature type="transmembrane region" description="Helical" evidence="9">
    <location>
        <begin position="47"/>
        <end position="66"/>
    </location>
</feature>
<sequence length="436" mass="43307">MTAPATPPDTAGTPGTAPPGSPAVRLLFHNALSAPPPAAPRPDPVRWVPLGIALAGLAALAAFVGAQHGTRQAVLLLLGGGLGLALFHSRFGFTSAWRQLVAVGNGAGLRAHALLLGATATLFALVIGTGTGLFGSVPAPSAGPIGIALFLGAFLFGIGMQLGGACASGTLFAVGSGQSAILVTLGGFIAGSVIYSAAWPLVADLPALPPFLLADHVGWAGSWAITVVLLAALVVGTRVVQNRRTPPPVGAVPSASGAARVLRGSWPMLVGALVLAALGGAVLVVSGGAWGITSAFNLWGAKFLQLIGLHPETWAFWSQPDQAAQLAGPVLADKNSLTDIGIMIGAAIAAAAAGAWKLHTGLRWNTVAAGLIGGILMGIGARLAGGCNIGAYLAGIASGSLHGWLWAVAAIAGTWVGLHARSLFGLANPKPGDSVC</sequence>
<evidence type="ECO:0000256" key="6">
    <source>
        <dbReference type="ARBA" id="ARBA00022989"/>
    </source>
</evidence>
<dbReference type="InterPro" id="IPR007272">
    <property type="entry name" value="Sulf_transp_TsuA/YedE"/>
</dbReference>
<dbReference type="Pfam" id="PF04143">
    <property type="entry name" value="Sulf_transp"/>
    <property type="match status" value="1"/>
</dbReference>
<comment type="subcellular location">
    <subcellularLocation>
        <location evidence="1">Cell inner membrane</location>
        <topology evidence="1">Multi-pass membrane protein</topology>
    </subcellularLocation>
</comment>
<dbReference type="EMBL" id="JBHSBH010000009">
    <property type="protein sequence ID" value="MFC3997237.1"/>
    <property type="molecule type" value="Genomic_DNA"/>
</dbReference>
<evidence type="ECO:0000256" key="8">
    <source>
        <dbReference type="ARBA" id="ARBA00035655"/>
    </source>
</evidence>
<feature type="transmembrane region" description="Helical" evidence="9">
    <location>
        <begin position="147"/>
        <end position="174"/>
    </location>
</feature>
<proteinExistence type="inferred from homology"/>
<protein>
    <submittedName>
        <fullName evidence="10">YeeE/YedE family protein</fullName>
    </submittedName>
</protein>
<evidence type="ECO:0000256" key="5">
    <source>
        <dbReference type="ARBA" id="ARBA00022692"/>
    </source>
</evidence>
<feature type="transmembrane region" description="Helical" evidence="9">
    <location>
        <begin position="269"/>
        <end position="292"/>
    </location>
</feature>
<feature type="transmembrane region" description="Helical" evidence="9">
    <location>
        <begin position="222"/>
        <end position="240"/>
    </location>
</feature>
<evidence type="ECO:0000256" key="2">
    <source>
        <dbReference type="ARBA" id="ARBA00022448"/>
    </source>
</evidence>
<feature type="transmembrane region" description="Helical" evidence="9">
    <location>
        <begin position="181"/>
        <end position="202"/>
    </location>
</feature>
<name>A0ABV8FM87_9ACTN</name>
<evidence type="ECO:0000256" key="4">
    <source>
        <dbReference type="ARBA" id="ARBA00022519"/>
    </source>
</evidence>
<evidence type="ECO:0000256" key="1">
    <source>
        <dbReference type="ARBA" id="ARBA00004429"/>
    </source>
</evidence>
<dbReference type="PANTHER" id="PTHR30574">
    <property type="entry name" value="INNER MEMBRANE PROTEIN YEDE"/>
    <property type="match status" value="1"/>
</dbReference>
<keyword evidence="4" id="KW-0997">Cell inner membrane</keyword>
<evidence type="ECO:0000256" key="3">
    <source>
        <dbReference type="ARBA" id="ARBA00022475"/>
    </source>
</evidence>
<dbReference type="PANTHER" id="PTHR30574:SF1">
    <property type="entry name" value="SULPHUR TRANSPORT DOMAIN-CONTAINING PROTEIN"/>
    <property type="match status" value="1"/>
</dbReference>
<comment type="caution">
    <text evidence="10">The sequence shown here is derived from an EMBL/GenBank/DDBJ whole genome shotgun (WGS) entry which is preliminary data.</text>
</comment>
<keyword evidence="2" id="KW-0813">Transport</keyword>
<feature type="transmembrane region" description="Helical" evidence="9">
    <location>
        <begin position="370"/>
        <end position="395"/>
    </location>
</feature>
<reference evidence="11" key="1">
    <citation type="journal article" date="2019" name="Int. J. Syst. Evol. Microbiol.">
        <title>The Global Catalogue of Microorganisms (GCM) 10K type strain sequencing project: providing services to taxonomists for standard genome sequencing and annotation.</title>
        <authorList>
            <consortium name="The Broad Institute Genomics Platform"/>
            <consortium name="The Broad Institute Genome Sequencing Center for Infectious Disease"/>
            <person name="Wu L."/>
            <person name="Ma J."/>
        </authorList>
    </citation>
    <scope>NUCLEOTIDE SEQUENCE [LARGE SCALE GENOMIC DNA]</scope>
    <source>
        <strain evidence="11">TBRC 1826</strain>
    </source>
</reference>
<evidence type="ECO:0000256" key="7">
    <source>
        <dbReference type="ARBA" id="ARBA00023136"/>
    </source>
</evidence>
<feature type="transmembrane region" description="Helical" evidence="9">
    <location>
        <begin position="340"/>
        <end position="358"/>
    </location>
</feature>
<feature type="transmembrane region" description="Helical" evidence="9">
    <location>
        <begin position="72"/>
        <end position="93"/>
    </location>
</feature>
<dbReference type="RefSeq" id="WP_378534072.1">
    <property type="nucleotide sequence ID" value="NZ_JBHSBH010000009.1"/>
</dbReference>
<dbReference type="Proteomes" id="UP001595847">
    <property type="component" value="Unassembled WGS sequence"/>
</dbReference>
<gene>
    <name evidence="10" type="ORF">ACFOVU_14995</name>
</gene>
<keyword evidence="7 9" id="KW-0472">Membrane</keyword>